<dbReference type="AlphaFoldDB" id="H1Y8R0"/>
<keyword evidence="1" id="KW-0732">Signal</keyword>
<reference evidence="2" key="1">
    <citation type="submission" date="2011-09" db="EMBL/GenBank/DDBJ databases">
        <title>The permanent draft genome of Mucilaginibacter paludis DSM 18603.</title>
        <authorList>
            <consortium name="US DOE Joint Genome Institute (JGI-PGF)"/>
            <person name="Lucas S."/>
            <person name="Han J."/>
            <person name="Lapidus A."/>
            <person name="Bruce D."/>
            <person name="Goodwin L."/>
            <person name="Pitluck S."/>
            <person name="Peters L."/>
            <person name="Kyrpides N."/>
            <person name="Mavromatis K."/>
            <person name="Ivanova N."/>
            <person name="Mikhailova N."/>
            <person name="Held B."/>
            <person name="Detter J.C."/>
            <person name="Tapia R."/>
            <person name="Han C."/>
            <person name="Land M."/>
            <person name="Hauser L."/>
            <person name="Markowitz V."/>
            <person name="Cheng J.-F."/>
            <person name="Hugenholtz P."/>
            <person name="Woyke T."/>
            <person name="Wu D."/>
            <person name="Tindall B."/>
            <person name="Brambilla E."/>
            <person name="Klenk H.-P."/>
            <person name="Eisen J.A."/>
        </authorList>
    </citation>
    <scope>NUCLEOTIDE SEQUENCE [LARGE SCALE GENOMIC DNA]</scope>
    <source>
        <strain evidence="2">DSM 18603</strain>
    </source>
</reference>
<name>H1Y8R0_9SPHI</name>
<accession>H1Y8R0</accession>
<dbReference type="Gene3D" id="1.25.40.1040">
    <property type="match status" value="1"/>
</dbReference>
<evidence type="ECO:0000313" key="2">
    <source>
        <dbReference type="EMBL" id="EHQ26932.1"/>
    </source>
</evidence>
<dbReference type="EMBL" id="CM001403">
    <property type="protein sequence ID" value="EHQ26932.1"/>
    <property type="molecule type" value="Genomic_DNA"/>
</dbReference>
<dbReference type="Pfam" id="PF11138">
    <property type="entry name" value="DUF2911"/>
    <property type="match status" value="1"/>
</dbReference>
<sequence>MKNIAYTLLSAMLFCATFSVNAQGIKMPQASSGQTIIQDLGLGKVTIAYSRPNVKGRKMLGGQEPYGKVWRTGANAATTITFTDEVTIEGNKVAPGTYGLFTIPDPKEWTIILSKTNKTWGAYTYKQEDDLLRFKVKAINTKELVETFTLQFDNVMPTSADLNLAWEHTSLTIHITTDIDARVMASIDEAMKGEKKPYFAAAQYYYSNDKDMNKALEWINEVEKASPKSPMPKLWKARILLKMGNKKEALATAQEGVSLAKESKNDEYERLNAAVASQAK</sequence>
<gene>
    <name evidence="2" type="ORF">Mucpa_2821</name>
</gene>
<dbReference type="eggNOG" id="COG0457">
    <property type="taxonomic scope" value="Bacteria"/>
</dbReference>
<organism evidence="2 3">
    <name type="scientific">Mucilaginibacter paludis DSM 18603</name>
    <dbReference type="NCBI Taxonomy" id="714943"/>
    <lineage>
        <taxon>Bacteria</taxon>
        <taxon>Pseudomonadati</taxon>
        <taxon>Bacteroidota</taxon>
        <taxon>Sphingobacteriia</taxon>
        <taxon>Sphingobacteriales</taxon>
        <taxon>Sphingobacteriaceae</taxon>
        <taxon>Mucilaginibacter</taxon>
    </lineage>
</organism>
<evidence type="ECO:0000256" key="1">
    <source>
        <dbReference type="SAM" id="SignalP"/>
    </source>
</evidence>
<keyword evidence="3" id="KW-1185">Reference proteome</keyword>
<dbReference type="Proteomes" id="UP000002774">
    <property type="component" value="Chromosome"/>
</dbReference>
<proteinExistence type="predicted"/>
<evidence type="ECO:0000313" key="3">
    <source>
        <dbReference type="Proteomes" id="UP000002774"/>
    </source>
</evidence>
<dbReference type="RefSeq" id="WP_008507172.1">
    <property type="nucleotide sequence ID" value="NZ_CM001403.1"/>
</dbReference>
<protein>
    <recommendedName>
        <fullName evidence="4">DUF2911 domain-containing protein</fullName>
    </recommendedName>
</protein>
<dbReference type="HOGENOM" id="CLU_062228_0_0_10"/>
<feature type="chain" id="PRO_5003557139" description="DUF2911 domain-containing protein" evidence="1">
    <location>
        <begin position="23"/>
        <end position="280"/>
    </location>
</feature>
<dbReference type="InterPro" id="IPR021314">
    <property type="entry name" value="DUF2911"/>
</dbReference>
<dbReference type="SUPFAM" id="SSF48452">
    <property type="entry name" value="TPR-like"/>
    <property type="match status" value="1"/>
</dbReference>
<dbReference type="InterPro" id="IPR011990">
    <property type="entry name" value="TPR-like_helical_dom_sf"/>
</dbReference>
<feature type="signal peptide" evidence="1">
    <location>
        <begin position="1"/>
        <end position="22"/>
    </location>
</feature>
<dbReference type="STRING" id="714943.Mucpa_2821"/>
<evidence type="ECO:0008006" key="4">
    <source>
        <dbReference type="Google" id="ProtNLM"/>
    </source>
</evidence>